<dbReference type="EMBL" id="JAULSN010000009">
    <property type="protein sequence ID" value="KAK3364927.1"/>
    <property type="molecule type" value="Genomic_DNA"/>
</dbReference>
<keyword evidence="3" id="KW-1185">Reference proteome</keyword>
<reference evidence="2" key="2">
    <citation type="submission" date="2023-06" db="EMBL/GenBank/DDBJ databases">
        <authorList>
            <consortium name="Lawrence Berkeley National Laboratory"/>
            <person name="Haridas S."/>
            <person name="Hensen N."/>
            <person name="Bonometti L."/>
            <person name="Westerberg I."/>
            <person name="Brannstrom I.O."/>
            <person name="Guillou S."/>
            <person name="Cros-Aarteil S."/>
            <person name="Calhoun S."/>
            <person name="Kuo A."/>
            <person name="Mondo S."/>
            <person name="Pangilinan J."/>
            <person name="Riley R."/>
            <person name="Labutti K."/>
            <person name="Andreopoulos B."/>
            <person name="Lipzen A."/>
            <person name="Chen C."/>
            <person name="Yanf M."/>
            <person name="Daum C."/>
            <person name="Ng V."/>
            <person name="Clum A."/>
            <person name="Steindorff A."/>
            <person name="Ohm R."/>
            <person name="Martin F."/>
            <person name="Silar P."/>
            <person name="Natvig D."/>
            <person name="Lalanne C."/>
            <person name="Gautier V."/>
            <person name="Ament-Velasquez S.L."/>
            <person name="Kruys A."/>
            <person name="Hutchinson M.I."/>
            <person name="Powell A.J."/>
            <person name="Barry K."/>
            <person name="Miller A.N."/>
            <person name="Grigoriev I.V."/>
            <person name="Debuchy R."/>
            <person name="Gladieux P."/>
            <person name="Thoren M.H."/>
            <person name="Johannesson H."/>
        </authorList>
    </citation>
    <scope>NUCLEOTIDE SEQUENCE</scope>
    <source>
        <strain evidence="2">CBS 958.72</strain>
    </source>
</reference>
<comment type="caution">
    <text evidence="2">The sequence shown here is derived from an EMBL/GenBank/DDBJ whole genome shotgun (WGS) entry which is preliminary data.</text>
</comment>
<feature type="compositionally biased region" description="Low complexity" evidence="1">
    <location>
        <begin position="66"/>
        <end position="78"/>
    </location>
</feature>
<accession>A0AAE0JVP9</accession>
<feature type="compositionally biased region" description="Acidic residues" evidence="1">
    <location>
        <begin position="49"/>
        <end position="61"/>
    </location>
</feature>
<dbReference type="AlphaFoldDB" id="A0AAE0JVP9"/>
<dbReference type="Proteomes" id="UP001287356">
    <property type="component" value="Unassembled WGS sequence"/>
</dbReference>
<feature type="compositionally biased region" description="Polar residues" evidence="1">
    <location>
        <begin position="37"/>
        <end position="47"/>
    </location>
</feature>
<evidence type="ECO:0000256" key="1">
    <source>
        <dbReference type="SAM" id="MobiDB-lite"/>
    </source>
</evidence>
<organism evidence="2 3">
    <name type="scientific">Lasiosphaeria ovina</name>
    <dbReference type="NCBI Taxonomy" id="92902"/>
    <lineage>
        <taxon>Eukaryota</taxon>
        <taxon>Fungi</taxon>
        <taxon>Dikarya</taxon>
        <taxon>Ascomycota</taxon>
        <taxon>Pezizomycotina</taxon>
        <taxon>Sordariomycetes</taxon>
        <taxon>Sordariomycetidae</taxon>
        <taxon>Sordariales</taxon>
        <taxon>Lasiosphaeriaceae</taxon>
        <taxon>Lasiosphaeria</taxon>
    </lineage>
</organism>
<gene>
    <name evidence="2" type="ORF">B0T24DRAFT_420403</name>
</gene>
<feature type="region of interest" description="Disordered" evidence="1">
    <location>
        <begin position="1"/>
        <end position="78"/>
    </location>
</feature>
<name>A0AAE0JVP9_9PEZI</name>
<sequence length="258" mass="27784">MRNLHAVIELQEMETRINPNGLSTTPPRRKTPATATVQSAPATPSANDSDSDEGDEDEDKDDVPPLSTSTSLSSLSDLSDPYRKDAVPFCSNWGLSGFSKKAGDEATNTYTEQDTAAPLGVQQHPPVKCTGLSEQPPPKVKTKTLSLDDNTDITAFHIKGSHNEVYTALMDGALRLTVSYHGSSFPCEDCAKMARPVTLSPSPSECTTDRQLVHDDALEEEIPFPWASPASKQEEHPVHPQAGGLLQRALPSGIYSSV</sequence>
<evidence type="ECO:0000313" key="3">
    <source>
        <dbReference type="Proteomes" id="UP001287356"/>
    </source>
</evidence>
<evidence type="ECO:0000313" key="2">
    <source>
        <dbReference type="EMBL" id="KAK3364927.1"/>
    </source>
</evidence>
<reference evidence="2" key="1">
    <citation type="journal article" date="2023" name="Mol. Phylogenet. Evol.">
        <title>Genome-scale phylogeny and comparative genomics of the fungal order Sordariales.</title>
        <authorList>
            <person name="Hensen N."/>
            <person name="Bonometti L."/>
            <person name="Westerberg I."/>
            <person name="Brannstrom I.O."/>
            <person name="Guillou S."/>
            <person name="Cros-Aarteil S."/>
            <person name="Calhoun S."/>
            <person name="Haridas S."/>
            <person name="Kuo A."/>
            <person name="Mondo S."/>
            <person name="Pangilinan J."/>
            <person name="Riley R."/>
            <person name="LaButti K."/>
            <person name="Andreopoulos B."/>
            <person name="Lipzen A."/>
            <person name="Chen C."/>
            <person name="Yan M."/>
            <person name="Daum C."/>
            <person name="Ng V."/>
            <person name="Clum A."/>
            <person name="Steindorff A."/>
            <person name="Ohm R.A."/>
            <person name="Martin F."/>
            <person name="Silar P."/>
            <person name="Natvig D.O."/>
            <person name="Lalanne C."/>
            <person name="Gautier V."/>
            <person name="Ament-Velasquez S.L."/>
            <person name="Kruys A."/>
            <person name="Hutchinson M.I."/>
            <person name="Powell A.J."/>
            <person name="Barry K."/>
            <person name="Miller A.N."/>
            <person name="Grigoriev I.V."/>
            <person name="Debuchy R."/>
            <person name="Gladieux P."/>
            <person name="Hiltunen Thoren M."/>
            <person name="Johannesson H."/>
        </authorList>
    </citation>
    <scope>NUCLEOTIDE SEQUENCE</scope>
    <source>
        <strain evidence="2">CBS 958.72</strain>
    </source>
</reference>
<protein>
    <submittedName>
        <fullName evidence="2">Uncharacterized protein</fullName>
    </submittedName>
</protein>
<proteinExistence type="predicted"/>